<dbReference type="Gene3D" id="3.40.50.150">
    <property type="entry name" value="Vaccinia Virus protein VP39"/>
    <property type="match status" value="1"/>
</dbReference>
<dbReference type="GO" id="GO:0032259">
    <property type="term" value="P:methylation"/>
    <property type="evidence" value="ECO:0007669"/>
    <property type="project" value="UniProtKB-KW"/>
</dbReference>
<dbReference type="EC" id="2.1.1.222" evidence="2"/>
<dbReference type="EC" id="2.1.1.64" evidence="2"/>
<dbReference type="InterPro" id="IPR041698">
    <property type="entry name" value="Methyltransf_25"/>
</dbReference>
<dbReference type="InterPro" id="IPR029063">
    <property type="entry name" value="SAM-dependent_MTases_sf"/>
</dbReference>
<protein>
    <submittedName>
        <fullName evidence="2">Class I SAM-dependent methyltransferase</fullName>
        <ecNumber evidence="2">2.1.1.222</ecNumber>
        <ecNumber evidence="2">2.1.1.64</ecNumber>
    </submittedName>
</protein>
<dbReference type="PANTHER" id="PTHR13627:SF31">
    <property type="entry name" value="RIBITOL 5-PHOSPHATE TRANSFERASE FKRP"/>
    <property type="match status" value="1"/>
</dbReference>
<dbReference type="PANTHER" id="PTHR13627">
    <property type="entry name" value="FUKUTIN RELATED PROTEIN"/>
    <property type="match status" value="1"/>
</dbReference>
<reference evidence="3" key="1">
    <citation type="journal article" date="2019" name="Int. J. Syst. Evol. Microbiol.">
        <title>The Global Catalogue of Microorganisms (GCM) 10K type strain sequencing project: providing services to taxonomists for standard genome sequencing and annotation.</title>
        <authorList>
            <consortium name="The Broad Institute Genomics Platform"/>
            <consortium name="The Broad Institute Genome Sequencing Center for Infectious Disease"/>
            <person name="Wu L."/>
            <person name="Ma J."/>
        </authorList>
    </citation>
    <scope>NUCLEOTIDE SEQUENCE [LARGE SCALE GENOMIC DNA]</scope>
    <source>
        <strain evidence="3">KACC 13778</strain>
    </source>
</reference>
<evidence type="ECO:0000313" key="3">
    <source>
        <dbReference type="Proteomes" id="UP001595956"/>
    </source>
</evidence>
<dbReference type="RefSeq" id="WP_345175269.1">
    <property type="nucleotide sequence ID" value="NZ_BAABFQ010000005.1"/>
</dbReference>
<accession>A0ABW0N3U3</accession>
<dbReference type="GO" id="GO:0102208">
    <property type="term" value="F:2-polyprenyl-6-hydroxyphenol methylase activity"/>
    <property type="evidence" value="ECO:0007669"/>
    <property type="project" value="UniProtKB-EC"/>
</dbReference>
<dbReference type="Pfam" id="PF13649">
    <property type="entry name" value="Methyltransf_25"/>
    <property type="match status" value="1"/>
</dbReference>
<evidence type="ECO:0000313" key="2">
    <source>
        <dbReference type="EMBL" id="MFC5494886.1"/>
    </source>
</evidence>
<name>A0ABW0N3U3_9ACTN</name>
<evidence type="ECO:0000259" key="1">
    <source>
        <dbReference type="Pfam" id="PF13649"/>
    </source>
</evidence>
<organism evidence="2 3">
    <name type="scientific">Nocardioides caricicola</name>
    <dbReference type="NCBI Taxonomy" id="634770"/>
    <lineage>
        <taxon>Bacteria</taxon>
        <taxon>Bacillati</taxon>
        <taxon>Actinomycetota</taxon>
        <taxon>Actinomycetes</taxon>
        <taxon>Propionibacteriales</taxon>
        <taxon>Nocardioidaceae</taxon>
        <taxon>Nocardioides</taxon>
    </lineage>
</organism>
<comment type="caution">
    <text evidence="2">The sequence shown here is derived from an EMBL/GenBank/DDBJ whole genome shotgun (WGS) entry which is preliminary data.</text>
</comment>
<dbReference type="GO" id="GO:0061542">
    <property type="term" value="F:3-demethylubiquinol 3-O-methyltransferase activity"/>
    <property type="evidence" value="ECO:0007669"/>
    <property type="project" value="UniProtKB-EC"/>
</dbReference>
<keyword evidence="2" id="KW-0489">Methyltransferase</keyword>
<dbReference type="Proteomes" id="UP001595956">
    <property type="component" value="Unassembled WGS sequence"/>
</dbReference>
<dbReference type="InterPro" id="IPR052613">
    <property type="entry name" value="LicD_transferase"/>
</dbReference>
<gene>
    <name evidence="2" type="ORF">ACFPKY_17375</name>
</gene>
<sequence>MTVARPVWVRSADDNGFSVVTVTDRPVDVRIDGRRVWTFWTHRDTVPAAFPLDRGPWPIRTAPWPAPLRRHLDGRARISVVDSATGATYFDRDVALGGGEGEIRVRNKKGVDLGIDKSGRLVPTFAGRSDRDISALLDATESVLAALRSAGVEPFVAYGTLLGAVREGKVLGHDSDADLGYVSRYSNPVDVARESFEVQRRLARDGWEISRYSGASFKIYVTEADVRRGLDVFGGFLDAGRLYLMGEIGTPFEREWIHPLGTAELEGRAVPVPARPEKLLEATYGPGWRTPDPAFKFTTPERTIRAFDDWFRGVQPGLRHWDRKAAQASARSAVKKPSLLAKRAAKLARRLDAEILDVGAGSGTDSLWLARQGHTVTAYDFAVRGLAPAREHAAREDLPLDVRYLNLADRRSVLSEGARLASRPRPRVVLARHVVDATSGLGRESLARLCSMALRDGGQLLAEFYTGTDARLPDWVLGTVDTDAFATLLRGAGAAQVDVQELERKGRPIVRVVGEWS</sequence>
<dbReference type="SUPFAM" id="SSF53335">
    <property type="entry name" value="S-adenosyl-L-methionine-dependent methyltransferases"/>
    <property type="match status" value="1"/>
</dbReference>
<dbReference type="EMBL" id="JBHSMD010000006">
    <property type="protein sequence ID" value="MFC5494886.1"/>
    <property type="molecule type" value="Genomic_DNA"/>
</dbReference>
<feature type="domain" description="Methyltransferase" evidence="1">
    <location>
        <begin position="355"/>
        <end position="404"/>
    </location>
</feature>
<proteinExistence type="predicted"/>
<keyword evidence="2" id="KW-0808">Transferase</keyword>
<keyword evidence="3" id="KW-1185">Reference proteome</keyword>